<dbReference type="InterPro" id="IPR000922">
    <property type="entry name" value="Lectin_gal-bd_dom"/>
</dbReference>
<keyword evidence="3" id="KW-1133">Transmembrane helix</keyword>
<keyword evidence="1" id="KW-0430">Lectin</keyword>
<protein>
    <recommendedName>
        <fullName evidence="4">SUEL-type lectin domain-containing protein</fullName>
    </recommendedName>
</protein>
<name>A0A3B4AJY4_9GOBI</name>
<feature type="domain" description="SUEL-type lectin" evidence="4">
    <location>
        <begin position="141"/>
        <end position="230"/>
    </location>
</feature>
<keyword evidence="6" id="KW-1185">Reference proteome</keyword>
<dbReference type="Pfam" id="PF02140">
    <property type="entry name" value="SUEL_Lectin"/>
    <property type="match status" value="2"/>
</dbReference>
<evidence type="ECO:0000256" key="1">
    <source>
        <dbReference type="ARBA" id="ARBA00022734"/>
    </source>
</evidence>
<dbReference type="GO" id="GO:0030246">
    <property type="term" value="F:carbohydrate binding"/>
    <property type="evidence" value="ECO:0007669"/>
    <property type="project" value="UniProtKB-KW"/>
</dbReference>
<reference evidence="5" key="2">
    <citation type="submission" date="2025-09" db="UniProtKB">
        <authorList>
            <consortium name="Ensembl"/>
        </authorList>
    </citation>
    <scope>IDENTIFICATION</scope>
</reference>
<evidence type="ECO:0000313" key="5">
    <source>
        <dbReference type="Ensembl" id="ENSPMGP00000017000.1"/>
    </source>
</evidence>
<dbReference type="Proteomes" id="UP000261520">
    <property type="component" value="Unplaced"/>
</dbReference>
<dbReference type="STRING" id="409849.ENSPMGP00000017000"/>
<accession>A0A3B4AJY4</accession>
<feature type="domain" description="SUEL-type lectin" evidence="4">
    <location>
        <begin position="50"/>
        <end position="134"/>
    </location>
</feature>
<evidence type="ECO:0000256" key="3">
    <source>
        <dbReference type="SAM" id="Phobius"/>
    </source>
</evidence>
<dbReference type="InterPro" id="IPR043159">
    <property type="entry name" value="Lectin_gal-bd_sf"/>
</dbReference>
<dbReference type="AlphaFoldDB" id="A0A3B4AJY4"/>
<sequence length="230" mass="25343">MLQSVYSVCTLCTLYTLCLLCVYVVLYVDSLYSMCTLCTVPGESADTTVTCGAHVHRLSCDDGVISVDKAFYGRADSDTCETRKTATAKYLRGVRQVLRSQCNGKEWCELNAGVFAADPCSDTFKYMKTSYSCVPAIHRVVCEHSMAHLQCDAGQTIKVLGADFGRRDHVTCAFRRDPALVQKIDCSNPAPVVAEKCDGKNQCEVRVSEMVVEQSCANTSLYLEYSYTCS</sequence>
<proteinExistence type="predicted"/>
<feature type="transmembrane region" description="Helical" evidence="3">
    <location>
        <begin position="5"/>
        <end position="28"/>
    </location>
</feature>
<dbReference type="PROSITE" id="PS50228">
    <property type="entry name" value="SUEL_LECTIN"/>
    <property type="match status" value="2"/>
</dbReference>
<evidence type="ECO:0000259" key="4">
    <source>
        <dbReference type="PROSITE" id="PS50228"/>
    </source>
</evidence>
<organism evidence="5 6">
    <name type="scientific">Periophthalmus magnuspinnatus</name>
    <dbReference type="NCBI Taxonomy" id="409849"/>
    <lineage>
        <taxon>Eukaryota</taxon>
        <taxon>Metazoa</taxon>
        <taxon>Chordata</taxon>
        <taxon>Craniata</taxon>
        <taxon>Vertebrata</taxon>
        <taxon>Euteleostomi</taxon>
        <taxon>Actinopterygii</taxon>
        <taxon>Neopterygii</taxon>
        <taxon>Teleostei</taxon>
        <taxon>Neoteleostei</taxon>
        <taxon>Acanthomorphata</taxon>
        <taxon>Gobiaria</taxon>
        <taxon>Gobiiformes</taxon>
        <taxon>Gobioidei</taxon>
        <taxon>Gobiidae</taxon>
        <taxon>Oxudercinae</taxon>
        <taxon>Periophthalmus</taxon>
    </lineage>
</organism>
<reference evidence="5" key="1">
    <citation type="submission" date="2025-08" db="UniProtKB">
        <authorList>
            <consortium name="Ensembl"/>
        </authorList>
    </citation>
    <scope>IDENTIFICATION</scope>
</reference>
<evidence type="ECO:0000313" key="6">
    <source>
        <dbReference type="Proteomes" id="UP000261520"/>
    </source>
</evidence>
<keyword evidence="2" id="KW-0677">Repeat</keyword>
<keyword evidence="3" id="KW-0472">Membrane</keyword>
<dbReference type="Ensembl" id="ENSPMGT00000018149.1">
    <property type="protein sequence ID" value="ENSPMGP00000017000.1"/>
    <property type="gene ID" value="ENSPMGG00000013920.1"/>
</dbReference>
<keyword evidence="3" id="KW-0812">Transmembrane</keyword>
<evidence type="ECO:0000256" key="2">
    <source>
        <dbReference type="ARBA" id="ARBA00022737"/>
    </source>
</evidence>
<dbReference type="Gene3D" id="2.60.120.740">
    <property type="match status" value="2"/>
</dbReference>
<dbReference type="PANTHER" id="PTHR46780">
    <property type="entry name" value="PROTEIN EVA-1"/>
    <property type="match status" value="1"/>
</dbReference>